<feature type="compositionally biased region" description="Low complexity" evidence="1">
    <location>
        <begin position="134"/>
        <end position="165"/>
    </location>
</feature>
<feature type="compositionally biased region" description="Low complexity" evidence="1">
    <location>
        <begin position="83"/>
        <end position="96"/>
    </location>
</feature>
<name>A0ABM1YA25_AEDAL</name>
<dbReference type="EnsemblMetazoa" id="AALFPA23_007213.R9554">
    <property type="protein sequence ID" value="AALFPA23_007213.P9554"/>
    <property type="gene ID" value="AALFPA23_007213"/>
</dbReference>
<keyword evidence="2" id="KW-0472">Membrane</keyword>
<evidence type="ECO:0000256" key="2">
    <source>
        <dbReference type="SAM" id="Phobius"/>
    </source>
</evidence>
<organism evidence="3 4">
    <name type="scientific">Aedes albopictus</name>
    <name type="common">Asian tiger mosquito</name>
    <name type="synonym">Stegomyia albopicta</name>
    <dbReference type="NCBI Taxonomy" id="7160"/>
    <lineage>
        <taxon>Eukaryota</taxon>
        <taxon>Metazoa</taxon>
        <taxon>Ecdysozoa</taxon>
        <taxon>Arthropoda</taxon>
        <taxon>Hexapoda</taxon>
        <taxon>Insecta</taxon>
        <taxon>Pterygota</taxon>
        <taxon>Neoptera</taxon>
        <taxon>Endopterygota</taxon>
        <taxon>Diptera</taxon>
        <taxon>Nematocera</taxon>
        <taxon>Culicoidea</taxon>
        <taxon>Culicidae</taxon>
        <taxon>Culicinae</taxon>
        <taxon>Aedini</taxon>
        <taxon>Aedes</taxon>
        <taxon>Stegomyia</taxon>
    </lineage>
</organism>
<proteinExistence type="predicted"/>
<keyword evidence="2" id="KW-0812">Transmembrane</keyword>
<protein>
    <submittedName>
        <fullName evidence="3">Uncharacterized protein</fullName>
    </submittedName>
</protein>
<feature type="transmembrane region" description="Helical" evidence="2">
    <location>
        <begin position="21"/>
        <end position="44"/>
    </location>
</feature>
<accession>A0ABM1YA25</accession>
<feature type="compositionally biased region" description="Polar residues" evidence="1">
    <location>
        <begin position="102"/>
        <end position="111"/>
    </location>
</feature>
<feature type="region of interest" description="Disordered" evidence="1">
    <location>
        <begin position="83"/>
        <end position="166"/>
    </location>
</feature>
<dbReference type="Proteomes" id="UP000069940">
    <property type="component" value="Unassembled WGS sequence"/>
</dbReference>
<sequence>MAYRFDKKKKYSLFPTGTPSHILIYSPNLTTLYFFTLVVVKFIVTSRAFLSTPSKSEQPAKNLTSDFRFFSFFLLCFSSRNHSKDSQQSSQSDLSLTGGSPKLQTKASSTRPAKKRDVRTINSSSSDLGPPSKTVGSNGNGTATVTVTTSNNNTNNQHQQQTQHQRASLRAAATLQKRISSTPGSGLANTTIPSIVPEQLKGSPPPPKRNFIAKRTLSTPVQGSTVVKTPLKGKHRAWPPRI</sequence>
<keyword evidence="4" id="KW-1185">Reference proteome</keyword>
<dbReference type="RefSeq" id="XP_062706468.1">
    <property type="nucleotide sequence ID" value="XM_062850484.1"/>
</dbReference>
<reference evidence="4" key="1">
    <citation type="journal article" date="2015" name="Proc. Natl. Acad. Sci. U.S.A.">
        <title>Genome sequence of the Asian Tiger mosquito, Aedes albopictus, reveals insights into its biology, genetics, and evolution.</title>
        <authorList>
            <person name="Chen X.G."/>
            <person name="Jiang X."/>
            <person name="Gu J."/>
            <person name="Xu M."/>
            <person name="Wu Y."/>
            <person name="Deng Y."/>
            <person name="Zhang C."/>
            <person name="Bonizzoni M."/>
            <person name="Dermauw W."/>
            <person name="Vontas J."/>
            <person name="Armbruster P."/>
            <person name="Huang X."/>
            <person name="Yang Y."/>
            <person name="Zhang H."/>
            <person name="He W."/>
            <person name="Peng H."/>
            <person name="Liu Y."/>
            <person name="Wu K."/>
            <person name="Chen J."/>
            <person name="Lirakis M."/>
            <person name="Topalis P."/>
            <person name="Van Leeuwen T."/>
            <person name="Hall A.B."/>
            <person name="Jiang X."/>
            <person name="Thorpe C."/>
            <person name="Mueller R.L."/>
            <person name="Sun C."/>
            <person name="Waterhouse R.M."/>
            <person name="Yan G."/>
            <person name="Tu Z.J."/>
            <person name="Fang X."/>
            <person name="James A.A."/>
        </authorList>
    </citation>
    <scope>NUCLEOTIDE SEQUENCE [LARGE SCALE GENOMIC DNA]</scope>
    <source>
        <strain evidence="4">Foshan</strain>
    </source>
</reference>
<evidence type="ECO:0000256" key="1">
    <source>
        <dbReference type="SAM" id="MobiDB-lite"/>
    </source>
</evidence>
<evidence type="ECO:0000313" key="4">
    <source>
        <dbReference type="Proteomes" id="UP000069940"/>
    </source>
</evidence>
<keyword evidence="2" id="KW-1133">Transmembrane helix</keyword>
<reference evidence="3" key="2">
    <citation type="submission" date="2025-05" db="UniProtKB">
        <authorList>
            <consortium name="EnsemblMetazoa"/>
        </authorList>
    </citation>
    <scope>IDENTIFICATION</scope>
    <source>
        <strain evidence="3">Foshan</strain>
    </source>
</reference>
<dbReference type="GeneID" id="109417649"/>
<evidence type="ECO:0000313" key="3">
    <source>
        <dbReference type="EnsemblMetazoa" id="AALFPA23_007213.P9554"/>
    </source>
</evidence>